<keyword evidence="4 6" id="KW-0472">Membrane</keyword>
<evidence type="ECO:0000313" key="9">
    <source>
        <dbReference type="Proteomes" id="UP000544331"/>
    </source>
</evidence>
<dbReference type="AlphaFoldDB" id="A0A8H5YFI4"/>
<dbReference type="GO" id="GO:0016020">
    <property type="term" value="C:membrane"/>
    <property type="evidence" value="ECO:0007669"/>
    <property type="project" value="UniProtKB-SubCell"/>
</dbReference>
<evidence type="ECO:0000259" key="7">
    <source>
        <dbReference type="Pfam" id="PF20684"/>
    </source>
</evidence>
<evidence type="ECO:0000256" key="3">
    <source>
        <dbReference type="ARBA" id="ARBA00022989"/>
    </source>
</evidence>
<keyword evidence="3 6" id="KW-1133">Transmembrane helix</keyword>
<comment type="subcellular location">
    <subcellularLocation>
        <location evidence="1">Membrane</location>
        <topology evidence="1">Multi-pass membrane protein</topology>
    </subcellularLocation>
</comment>
<gene>
    <name evidence="8" type="ORF">FMUND_9420</name>
</gene>
<evidence type="ECO:0000256" key="6">
    <source>
        <dbReference type="SAM" id="Phobius"/>
    </source>
</evidence>
<dbReference type="Proteomes" id="UP000544331">
    <property type="component" value="Unassembled WGS sequence"/>
</dbReference>
<feature type="transmembrane region" description="Helical" evidence="6">
    <location>
        <begin position="51"/>
        <end position="72"/>
    </location>
</feature>
<organism evidence="8 9">
    <name type="scientific">Fusarium mundagurra</name>
    <dbReference type="NCBI Taxonomy" id="1567541"/>
    <lineage>
        <taxon>Eukaryota</taxon>
        <taxon>Fungi</taxon>
        <taxon>Dikarya</taxon>
        <taxon>Ascomycota</taxon>
        <taxon>Pezizomycotina</taxon>
        <taxon>Sordariomycetes</taxon>
        <taxon>Hypocreomycetidae</taxon>
        <taxon>Hypocreales</taxon>
        <taxon>Nectriaceae</taxon>
        <taxon>Fusarium</taxon>
        <taxon>Fusarium fujikuroi species complex</taxon>
    </lineage>
</organism>
<evidence type="ECO:0000256" key="1">
    <source>
        <dbReference type="ARBA" id="ARBA00004141"/>
    </source>
</evidence>
<dbReference type="PANTHER" id="PTHR33048">
    <property type="entry name" value="PTH11-LIKE INTEGRAL MEMBRANE PROTEIN (AFU_ORTHOLOGUE AFUA_5G11245)"/>
    <property type="match status" value="1"/>
</dbReference>
<evidence type="ECO:0000313" key="8">
    <source>
        <dbReference type="EMBL" id="KAF5710641.1"/>
    </source>
</evidence>
<protein>
    <submittedName>
        <fullName evidence="8">Integral membrane protein PTH11</fullName>
    </submittedName>
</protein>
<comment type="similarity">
    <text evidence="5">Belongs to the SAT4 family.</text>
</comment>
<feature type="transmembrane region" description="Helical" evidence="6">
    <location>
        <begin position="92"/>
        <end position="122"/>
    </location>
</feature>
<comment type="caution">
    <text evidence="8">The sequence shown here is derived from an EMBL/GenBank/DDBJ whole genome shotgun (WGS) entry which is preliminary data.</text>
</comment>
<name>A0A8H5YFI4_9HYPO</name>
<dbReference type="OrthoDB" id="9976870at2759"/>
<accession>A0A8H5YFI4</accession>
<keyword evidence="2 6" id="KW-0812">Transmembrane</keyword>
<dbReference type="Pfam" id="PF20684">
    <property type="entry name" value="Fung_rhodopsin"/>
    <property type="match status" value="1"/>
</dbReference>
<dbReference type="EMBL" id="JAAOAN010000327">
    <property type="protein sequence ID" value="KAF5710641.1"/>
    <property type="molecule type" value="Genomic_DNA"/>
</dbReference>
<proteinExistence type="inferred from homology"/>
<evidence type="ECO:0000256" key="2">
    <source>
        <dbReference type="ARBA" id="ARBA00022692"/>
    </source>
</evidence>
<dbReference type="PANTHER" id="PTHR33048:SF96">
    <property type="entry name" value="INTEGRAL MEMBRANE PROTEIN"/>
    <property type="match status" value="1"/>
</dbReference>
<feature type="transmembrane region" description="Helical" evidence="6">
    <location>
        <begin position="134"/>
        <end position="158"/>
    </location>
</feature>
<dbReference type="InterPro" id="IPR052337">
    <property type="entry name" value="SAT4-like"/>
</dbReference>
<reference evidence="8 9" key="1">
    <citation type="submission" date="2020-05" db="EMBL/GenBank/DDBJ databases">
        <title>Identification and distribution of gene clusters putatively required for synthesis of sphingolipid metabolism inhibitors in phylogenetically diverse species of the filamentous fungus Fusarium.</title>
        <authorList>
            <person name="Kim H.-S."/>
            <person name="Busman M."/>
            <person name="Brown D.W."/>
            <person name="Divon H."/>
            <person name="Uhlig S."/>
            <person name="Proctor R.H."/>
        </authorList>
    </citation>
    <scope>NUCLEOTIDE SEQUENCE [LARGE SCALE GENOMIC DNA]</scope>
    <source>
        <strain evidence="8 9">NRRL 66235</strain>
    </source>
</reference>
<feature type="transmembrane region" description="Helical" evidence="6">
    <location>
        <begin position="12"/>
        <end position="39"/>
    </location>
</feature>
<evidence type="ECO:0000256" key="5">
    <source>
        <dbReference type="ARBA" id="ARBA00038359"/>
    </source>
</evidence>
<dbReference type="InterPro" id="IPR049326">
    <property type="entry name" value="Rhodopsin_dom_fungi"/>
</dbReference>
<evidence type="ECO:0000256" key="4">
    <source>
        <dbReference type="ARBA" id="ARBA00023136"/>
    </source>
</evidence>
<keyword evidence="9" id="KW-1185">Reference proteome</keyword>
<sequence length="251" mass="28189">MGIENAKSVDPQGLACILLGVSIFFLIPTAIVVILRCFIRLRYRVFGIDDSLMLIGWWMWIGQTIYCISLIPLKCSICVTLLRIAVTKLHRIIIWATIVFIIITMLYNWIAAMASLCTIIRLPYIKALSDPHHYLYNVAYIVLWSTVESGIGIIAGSLPSLRKLISSRFHFNTSTGRSPANITPFSGTNRATSQPVLSARGTYRSEVGNKWEQLDDAEGASSQKTYVDLEMQSLERSDMSRELHGSREDLV</sequence>
<feature type="domain" description="Rhodopsin" evidence="7">
    <location>
        <begin position="113"/>
        <end position="166"/>
    </location>
</feature>